<sequence length="447" mass="51754">MSTPLKALIQERLRAKMVCRRPGYDLEDDYECDSDRILRQEVDVTSYDITSRGDDEDVLLSAGSRGSASRRGSLTQSSYPMRLHTHIDPSAYLVPSPHDDGYYPASAPLGHISTSRGEHSRQRISRYTREKYHDANVYDPPPRPEQQQHPRDHRRRHHTHHRVREQQPRYDPPSRGGYMSRQPTQSRSAVSPWHGSDYTSAVGKMRSITRSPIRELPSPRHSPTPRGHQKHEIDYLDHFGNDEYTRHHRGVKSALSSPRFTTASSSSHQTRHHDYHRHHRFTWKDRDHDFSNEATYEVRPPSPTRHHDPDDYPTFDKPVRQSPRYRKHCNLSDGDNVRYHSSSVAPSIYKPAPEEIIIIDTTNSAEEPERHSPPRLDMEIIEPTTKTVGRTRAWDAILSPESRLAAKAFVEKRQRRTEKSTPRTMATQRWLEVVDARASRHEAAGRS</sequence>
<evidence type="ECO:0000313" key="3">
    <source>
        <dbReference type="Proteomes" id="UP001165083"/>
    </source>
</evidence>
<dbReference type="EMBL" id="BSXW01000186">
    <property type="protein sequence ID" value="GMF14222.1"/>
    <property type="molecule type" value="Genomic_DNA"/>
</dbReference>
<name>A0A9W6WQX6_9STRA</name>
<dbReference type="AlphaFoldDB" id="A0A9W6WQX6"/>
<dbReference type="OrthoDB" id="123404at2759"/>
<proteinExistence type="predicted"/>
<keyword evidence="3" id="KW-1185">Reference proteome</keyword>
<feature type="region of interest" description="Disordered" evidence="1">
    <location>
        <begin position="132"/>
        <end position="198"/>
    </location>
</feature>
<protein>
    <submittedName>
        <fullName evidence="2">Unnamed protein product</fullName>
    </submittedName>
</protein>
<feature type="region of interest" description="Disordered" evidence="1">
    <location>
        <begin position="104"/>
        <end position="123"/>
    </location>
</feature>
<feature type="region of interest" description="Disordered" evidence="1">
    <location>
        <begin position="294"/>
        <end position="320"/>
    </location>
</feature>
<accession>A0A9W6WQX6</accession>
<evidence type="ECO:0000313" key="2">
    <source>
        <dbReference type="EMBL" id="GMF14222.1"/>
    </source>
</evidence>
<feature type="region of interest" description="Disordered" evidence="1">
    <location>
        <begin position="251"/>
        <end position="273"/>
    </location>
</feature>
<dbReference type="Proteomes" id="UP001165083">
    <property type="component" value="Unassembled WGS sequence"/>
</dbReference>
<feature type="compositionally biased region" description="Low complexity" evidence="1">
    <location>
        <begin position="256"/>
        <end position="268"/>
    </location>
</feature>
<feature type="region of interest" description="Disordered" evidence="1">
    <location>
        <begin position="62"/>
        <end position="81"/>
    </location>
</feature>
<feature type="compositionally biased region" description="Basic residues" evidence="1">
    <location>
        <begin position="151"/>
        <end position="163"/>
    </location>
</feature>
<evidence type="ECO:0000256" key="1">
    <source>
        <dbReference type="SAM" id="MobiDB-lite"/>
    </source>
</evidence>
<organism evidence="2 3">
    <name type="scientific">Phytophthora lilii</name>
    <dbReference type="NCBI Taxonomy" id="2077276"/>
    <lineage>
        <taxon>Eukaryota</taxon>
        <taxon>Sar</taxon>
        <taxon>Stramenopiles</taxon>
        <taxon>Oomycota</taxon>
        <taxon>Peronosporomycetes</taxon>
        <taxon>Peronosporales</taxon>
        <taxon>Peronosporaceae</taxon>
        <taxon>Phytophthora</taxon>
    </lineage>
</organism>
<feature type="compositionally biased region" description="Low complexity" evidence="1">
    <location>
        <begin position="62"/>
        <end position="74"/>
    </location>
</feature>
<gene>
    <name evidence="2" type="ORF">Plil01_000460700</name>
</gene>
<feature type="region of interest" description="Disordered" evidence="1">
    <location>
        <begin position="210"/>
        <end position="229"/>
    </location>
</feature>
<reference evidence="2" key="1">
    <citation type="submission" date="2023-04" db="EMBL/GenBank/DDBJ databases">
        <title>Phytophthora lilii NBRC 32176.</title>
        <authorList>
            <person name="Ichikawa N."/>
            <person name="Sato H."/>
            <person name="Tonouchi N."/>
        </authorList>
    </citation>
    <scope>NUCLEOTIDE SEQUENCE</scope>
    <source>
        <strain evidence="2">NBRC 32176</strain>
    </source>
</reference>
<comment type="caution">
    <text evidence="2">The sequence shown here is derived from an EMBL/GenBank/DDBJ whole genome shotgun (WGS) entry which is preliminary data.</text>
</comment>